<dbReference type="PROSITE" id="PS51186">
    <property type="entry name" value="GNAT"/>
    <property type="match status" value="1"/>
</dbReference>
<dbReference type="NCBIfam" id="TIGR01575">
    <property type="entry name" value="rimI"/>
    <property type="match status" value="1"/>
</dbReference>
<dbReference type="RefSeq" id="WP_053821640.1">
    <property type="nucleotide sequence ID" value="NZ_BAAAEB010000042.1"/>
</dbReference>
<comment type="function">
    <text evidence="1">Acetylates the N-terminal alanine of ribosomal protein bS18.</text>
</comment>
<dbReference type="GO" id="GO:0008999">
    <property type="term" value="F:protein-N-terminal-alanine acetyltransferase activity"/>
    <property type="evidence" value="ECO:0007669"/>
    <property type="project" value="UniProtKB-UniRule"/>
</dbReference>
<reference evidence="3 4" key="1">
    <citation type="submission" date="2020-05" db="EMBL/GenBank/DDBJ databases">
        <title>MicrobeNet Type strains.</title>
        <authorList>
            <person name="Nicholson A.C."/>
        </authorList>
    </citation>
    <scope>NUCLEOTIDE SEQUENCE [LARGE SCALE GENOMIC DNA]</scope>
    <source>
        <strain evidence="3 4">ATCC 700815</strain>
    </source>
</reference>
<keyword evidence="1" id="KW-0963">Cytoplasm</keyword>
<dbReference type="InterPro" id="IPR043690">
    <property type="entry name" value="RimI"/>
</dbReference>
<evidence type="ECO:0000259" key="2">
    <source>
        <dbReference type="PROSITE" id="PS51186"/>
    </source>
</evidence>
<dbReference type="Gene3D" id="3.40.630.30">
    <property type="match status" value="1"/>
</dbReference>
<keyword evidence="3" id="KW-0689">Ribosomal protein</keyword>
<protein>
    <recommendedName>
        <fullName evidence="1">[Ribosomal protein bS18]-alanine N-acetyltransferase</fullName>
        <ecNumber evidence="1">2.3.1.266</ecNumber>
    </recommendedName>
</protein>
<evidence type="ECO:0000313" key="4">
    <source>
        <dbReference type="Proteomes" id="UP000542973"/>
    </source>
</evidence>
<dbReference type="PANTHER" id="PTHR43617:SF35">
    <property type="entry name" value="[RIBOSOMAL PROTEIN BS18]-ALANINE N-ACETYLTRANSFERASE"/>
    <property type="match status" value="1"/>
</dbReference>
<keyword evidence="1" id="KW-0012">Acyltransferase</keyword>
<dbReference type="InterPro" id="IPR006464">
    <property type="entry name" value="AcTrfase_RimI/Ard1"/>
</dbReference>
<dbReference type="GO" id="GO:0005737">
    <property type="term" value="C:cytoplasm"/>
    <property type="evidence" value="ECO:0007669"/>
    <property type="project" value="UniProtKB-SubCell"/>
</dbReference>
<comment type="catalytic activity">
    <reaction evidence="1">
        <text>N-terminal L-alanyl-[ribosomal protein bS18] + acetyl-CoA = N-terminal N(alpha)-acetyl-L-alanyl-[ribosomal protein bS18] + CoA + H(+)</text>
        <dbReference type="Rhea" id="RHEA:43756"/>
        <dbReference type="Rhea" id="RHEA-COMP:10676"/>
        <dbReference type="Rhea" id="RHEA-COMP:10677"/>
        <dbReference type="ChEBI" id="CHEBI:15378"/>
        <dbReference type="ChEBI" id="CHEBI:57287"/>
        <dbReference type="ChEBI" id="CHEBI:57288"/>
        <dbReference type="ChEBI" id="CHEBI:64718"/>
        <dbReference type="ChEBI" id="CHEBI:83683"/>
        <dbReference type="EC" id="2.3.1.266"/>
    </reaction>
</comment>
<keyword evidence="1 3" id="KW-0808">Transferase</keyword>
<comment type="caution">
    <text evidence="1">Lacks conserved residue(s) required for the propagation of feature annotation.</text>
</comment>
<comment type="similarity">
    <text evidence="1">Belongs to the acetyltransferase family. RimI subfamily.</text>
</comment>
<dbReference type="HAMAP" id="MF_02210">
    <property type="entry name" value="RimI"/>
    <property type="match status" value="1"/>
</dbReference>
<dbReference type="InterPro" id="IPR050276">
    <property type="entry name" value="MshD_Acetyltransferase"/>
</dbReference>
<dbReference type="Pfam" id="PF00583">
    <property type="entry name" value="Acetyltransf_1"/>
    <property type="match status" value="1"/>
</dbReference>
<feature type="active site" description="Proton donor" evidence="1">
    <location>
        <position position="142"/>
    </location>
</feature>
<feature type="domain" description="N-acetyltransferase" evidence="2">
    <location>
        <begin position="28"/>
        <end position="174"/>
    </location>
</feature>
<dbReference type="EMBL" id="JABEMD010000062">
    <property type="protein sequence ID" value="NNH13850.1"/>
    <property type="molecule type" value="Genomic_DNA"/>
</dbReference>
<dbReference type="AlphaFoldDB" id="A0A849BD77"/>
<organism evidence="3 4">
    <name type="scientific">Cupriavidus gilardii</name>
    <dbReference type="NCBI Taxonomy" id="82541"/>
    <lineage>
        <taxon>Bacteria</taxon>
        <taxon>Pseudomonadati</taxon>
        <taxon>Pseudomonadota</taxon>
        <taxon>Betaproteobacteria</taxon>
        <taxon>Burkholderiales</taxon>
        <taxon>Burkholderiaceae</taxon>
        <taxon>Cupriavidus</taxon>
    </lineage>
</organism>
<comment type="subcellular location">
    <subcellularLocation>
        <location evidence="1">Cytoplasm</location>
    </subcellularLocation>
</comment>
<feature type="binding site" evidence="1">
    <location>
        <position position="135"/>
    </location>
    <ligand>
        <name>acetyl-CoA</name>
        <dbReference type="ChEBI" id="CHEBI:57288"/>
    </ligand>
</feature>
<dbReference type="InterPro" id="IPR000182">
    <property type="entry name" value="GNAT_dom"/>
</dbReference>
<proteinExistence type="inferred from homology"/>
<dbReference type="InterPro" id="IPR016181">
    <property type="entry name" value="Acyl_CoA_acyltransferase"/>
</dbReference>
<dbReference type="Proteomes" id="UP000542973">
    <property type="component" value="Unassembled WGS sequence"/>
</dbReference>
<keyword evidence="3" id="KW-0687">Ribonucleoprotein</keyword>
<dbReference type="PANTHER" id="PTHR43617">
    <property type="entry name" value="L-AMINO ACID N-ACETYLTRANSFERASE"/>
    <property type="match status" value="1"/>
</dbReference>
<sequence>MSAALGDSRARAVPWPAVPAMPVLPSGWALARMTARDLDAVVDIEQRAYTHPWTRGNFENSVKAGHIGLTLRDPAGQLAGYAVLMPVVDEMHLLNITIEPARHRQGLGKLLLAVALATAHQHRLPNVLLEVRPSNTAALALYEAAGFETIGRRKGYYPAADGREDALVLRRRWDTALDGAQDGTQDGPREASA</sequence>
<evidence type="ECO:0000313" key="3">
    <source>
        <dbReference type="EMBL" id="NNH13850.1"/>
    </source>
</evidence>
<dbReference type="SUPFAM" id="SSF55729">
    <property type="entry name" value="Acyl-CoA N-acyltransferases (Nat)"/>
    <property type="match status" value="1"/>
</dbReference>
<evidence type="ECO:0000256" key="1">
    <source>
        <dbReference type="HAMAP-Rule" id="MF_02210"/>
    </source>
</evidence>
<dbReference type="GO" id="GO:0005840">
    <property type="term" value="C:ribosome"/>
    <property type="evidence" value="ECO:0007669"/>
    <property type="project" value="UniProtKB-KW"/>
</dbReference>
<name>A0A849BD77_9BURK</name>
<feature type="active site" description="Proton acceptor" evidence="1">
    <location>
        <position position="130"/>
    </location>
</feature>
<gene>
    <name evidence="1 3" type="primary">rimI</name>
    <name evidence="3" type="ORF">HLB16_23655</name>
</gene>
<comment type="caution">
    <text evidence="3">The sequence shown here is derived from an EMBL/GenBank/DDBJ whole genome shotgun (WGS) entry which is preliminary data.</text>
</comment>
<dbReference type="EC" id="2.3.1.266" evidence="1"/>
<accession>A0A849BD77</accession>